<evidence type="ECO:0000313" key="1">
    <source>
        <dbReference type="EMBL" id="KKN55551.1"/>
    </source>
</evidence>
<comment type="caution">
    <text evidence="1">The sequence shown here is derived from an EMBL/GenBank/DDBJ whole genome shotgun (WGS) entry which is preliminary data.</text>
</comment>
<dbReference type="PANTHER" id="PTHR40696">
    <property type="entry name" value="DUF371 FAMILY PROTEIN"/>
    <property type="match status" value="1"/>
</dbReference>
<protein>
    <recommendedName>
        <fullName evidence="2">DUF371 domain-containing protein</fullName>
    </recommendedName>
</protein>
<dbReference type="InterPro" id="IPR023131">
    <property type="entry name" value="Mth639-like_dom_sf"/>
</dbReference>
<dbReference type="Gene3D" id="2.60.120.630">
    <property type="entry name" value="mth639 domain like"/>
    <property type="match status" value="1"/>
</dbReference>
<name>A0A0F9U2I7_9ZZZZ</name>
<sequence length="142" mass="16571">MKILDKFYAYSHANVMGSHKTTIEITKDNYLTKKGDCIVGINSSKGCIDLSPELKKSLKRGKKIKVLLEVDNYQDHFYGFGNNKLKFQDKKDIVFRRSDFICERTVLINCTKSARDLNRDLIEKLKESGRKLLIKFEEYEPR</sequence>
<dbReference type="PANTHER" id="PTHR40696:SF1">
    <property type="entry name" value="DUF371 DOMAIN-CONTAINING PROTEIN"/>
    <property type="match status" value="1"/>
</dbReference>
<accession>A0A0F9U2I7</accession>
<dbReference type="EMBL" id="LAZR01000880">
    <property type="protein sequence ID" value="KKN55551.1"/>
    <property type="molecule type" value="Genomic_DNA"/>
</dbReference>
<dbReference type="InterPro" id="IPR007171">
    <property type="entry name" value="DUF371"/>
</dbReference>
<evidence type="ECO:0008006" key="2">
    <source>
        <dbReference type="Google" id="ProtNLM"/>
    </source>
</evidence>
<dbReference type="AlphaFoldDB" id="A0A0F9U2I7"/>
<reference evidence="1" key="1">
    <citation type="journal article" date="2015" name="Nature">
        <title>Complex archaea that bridge the gap between prokaryotes and eukaryotes.</title>
        <authorList>
            <person name="Spang A."/>
            <person name="Saw J.H."/>
            <person name="Jorgensen S.L."/>
            <person name="Zaremba-Niedzwiedzka K."/>
            <person name="Martijn J."/>
            <person name="Lind A.E."/>
            <person name="van Eijk R."/>
            <person name="Schleper C."/>
            <person name="Guy L."/>
            <person name="Ettema T.J."/>
        </authorList>
    </citation>
    <scope>NUCLEOTIDE SEQUENCE</scope>
</reference>
<gene>
    <name evidence="1" type="ORF">LCGC14_0581250</name>
</gene>
<organism evidence="1">
    <name type="scientific">marine sediment metagenome</name>
    <dbReference type="NCBI Taxonomy" id="412755"/>
    <lineage>
        <taxon>unclassified sequences</taxon>
        <taxon>metagenomes</taxon>
        <taxon>ecological metagenomes</taxon>
    </lineage>
</organism>
<dbReference type="Pfam" id="PF04027">
    <property type="entry name" value="DUF371"/>
    <property type="match status" value="1"/>
</dbReference>
<proteinExistence type="predicted"/>